<evidence type="ECO:0000313" key="5">
    <source>
        <dbReference type="Proteomes" id="UP000702209"/>
    </source>
</evidence>
<dbReference type="PROSITE" id="PS50943">
    <property type="entry name" value="HTH_CROC1"/>
    <property type="match status" value="1"/>
</dbReference>
<dbReference type="SMART" id="SM00530">
    <property type="entry name" value="HTH_XRE"/>
    <property type="match status" value="1"/>
</dbReference>
<name>A0ABS0CP43_9NOCA</name>
<evidence type="ECO:0000313" key="4">
    <source>
        <dbReference type="EMBL" id="MBF6298031.1"/>
    </source>
</evidence>
<dbReference type="Gene3D" id="1.10.260.40">
    <property type="entry name" value="lambda repressor-like DNA-binding domains"/>
    <property type="match status" value="1"/>
</dbReference>
<comment type="caution">
    <text evidence="4">The sequence shown here is derived from an EMBL/GenBank/DDBJ whole genome shotgun (WGS) entry which is preliminary data.</text>
</comment>
<evidence type="ECO:0000259" key="3">
    <source>
        <dbReference type="PROSITE" id="PS50943"/>
    </source>
</evidence>
<reference evidence="4 5" key="1">
    <citation type="submission" date="2020-10" db="EMBL/GenBank/DDBJ databases">
        <title>Identification of Nocardia species via Next-generation sequencing and recognition of intraspecies genetic diversity.</title>
        <authorList>
            <person name="Li P."/>
            <person name="Li P."/>
            <person name="Lu B."/>
        </authorList>
    </citation>
    <scope>NUCLEOTIDE SEQUENCE [LARGE SCALE GENOMIC DNA]</scope>
    <source>
        <strain evidence="4 5">BJ06-0157</strain>
    </source>
</reference>
<feature type="coiled-coil region" evidence="1">
    <location>
        <begin position="137"/>
        <end position="164"/>
    </location>
</feature>
<accession>A0ABS0CP43</accession>
<keyword evidence="5" id="KW-1185">Reference proteome</keyword>
<dbReference type="EMBL" id="JADLQX010000006">
    <property type="protein sequence ID" value="MBF6298031.1"/>
    <property type="molecule type" value="Genomic_DNA"/>
</dbReference>
<dbReference type="CDD" id="cd00093">
    <property type="entry name" value="HTH_XRE"/>
    <property type="match status" value="1"/>
</dbReference>
<feature type="region of interest" description="Disordered" evidence="2">
    <location>
        <begin position="1"/>
        <end position="22"/>
    </location>
</feature>
<dbReference type="SUPFAM" id="SSF47413">
    <property type="entry name" value="lambda repressor-like DNA-binding domains"/>
    <property type="match status" value="1"/>
</dbReference>
<protein>
    <submittedName>
        <fullName evidence="4">Helix-turn-helix transcriptional regulator</fullName>
    </submittedName>
</protein>
<evidence type="ECO:0000256" key="2">
    <source>
        <dbReference type="SAM" id="MobiDB-lite"/>
    </source>
</evidence>
<keyword evidence="1" id="KW-0175">Coiled coil</keyword>
<proteinExistence type="predicted"/>
<dbReference type="Proteomes" id="UP000702209">
    <property type="component" value="Unassembled WGS sequence"/>
</dbReference>
<dbReference type="InterPro" id="IPR001387">
    <property type="entry name" value="Cro/C1-type_HTH"/>
</dbReference>
<gene>
    <name evidence="4" type="ORF">IU459_10780</name>
</gene>
<dbReference type="RefSeq" id="WP_195129328.1">
    <property type="nucleotide sequence ID" value="NZ_JADLQX010000006.1"/>
</dbReference>
<feature type="compositionally biased region" description="Basic and acidic residues" evidence="2">
    <location>
        <begin position="11"/>
        <end position="22"/>
    </location>
</feature>
<evidence type="ECO:0000256" key="1">
    <source>
        <dbReference type="SAM" id="Coils"/>
    </source>
</evidence>
<feature type="domain" description="HTH cro/C1-type" evidence="3">
    <location>
        <begin position="65"/>
        <end position="125"/>
    </location>
</feature>
<dbReference type="InterPro" id="IPR010982">
    <property type="entry name" value="Lambda_DNA-bd_dom_sf"/>
</dbReference>
<organism evidence="4 5">
    <name type="scientific">Nocardia amamiensis</name>
    <dbReference type="NCBI Taxonomy" id="404578"/>
    <lineage>
        <taxon>Bacteria</taxon>
        <taxon>Bacillati</taxon>
        <taxon>Actinomycetota</taxon>
        <taxon>Actinomycetes</taxon>
        <taxon>Mycobacteriales</taxon>
        <taxon>Nocardiaceae</taxon>
        <taxon>Nocardia</taxon>
    </lineage>
</organism>
<dbReference type="Pfam" id="PF01381">
    <property type="entry name" value="HTH_3"/>
    <property type="match status" value="1"/>
</dbReference>
<sequence length="192" mass="22228">MAEESESSLSEEMREHAETLQRIREQELEEYRKKLEAEHEPERQRHREAMRSSFEWFEQVFGGRVRQWRKARSWSQEDLAAKLNDFGFEMHQTTVAKIERGTRPLRVAEAVALAQIFGVPALSVFYGPGPEEEPMSMSSMRELMDNYEESINDAEERLEDAAKTVAYWVRQRAVAVDSLSRAALEADKAAES</sequence>